<dbReference type="InterPro" id="IPR038729">
    <property type="entry name" value="Rad50/SbcC_AAA"/>
</dbReference>
<evidence type="ECO:0000313" key="7">
    <source>
        <dbReference type="Proteomes" id="UP000095558"/>
    </source>
</evidence>
<dbReference type="InterPro" id="IPR027417">
    <property type="entry name" value="P-loop_NTPase"/>
</dbReference>
<proteinExistence type="inferred from homology"/>
<dbReference type="GO" id="GO:0016887">
    <property type="term" value="F:ATP hydrolysis activity"/>
    <property type="evidence" value="ECO:0007669"/>
    <property type="project" value="InterPro"/>
</dbReference>
<protein>
    <recommendedName>
        <fullName evidence="3">Nuclease SbcCD subunit C</fullName>
    </recommendedName>
</protein>
<dbReference type="GO" id="GO:0006302">
    <property type="term" value="P:double-strand break repair"/>
    <property type="evidence" value="ECO:0007669"/>
    <property type="project" value="InterPro"/>
</dbReference>
<dbReference type="RefSeq" id="WP_055276218.1">
    <property type="nucleotide sequence ID" value="NZ_CYZV01000015.1"/>
</dbReference>
<reference evidence="6 7" key="1">
    <citation type="submission" date="2015-09" db="EMBL/GenBank/DDBJ databases">
        <authorList>
            <consortium name="Pathogen Informatics"/>
        </authorList>
    </citation>
    <scope>NUCLEOTIDE SEQUENCE [LARGE SCALE GENOMIC DNA]</scope>
    <source>
        <strain evidence="6 7">2789STDY5834855</strain>
    </source>
</reference>
<dbReference type="Pfam" id="PF13476">
    <property type="entry name" value="AAA_23"/>
    <property type="match status" value="1"/>
</dbReference>
<dbReference type="GO" id="GO:0004527">
    <property type="term" value="F:exonuclease activity"/>
    <property type="evidence" value="ECO:0007669"/>
    <property type="project" value="UniProtKB-KW"/>
</dbReference>
<evidence type="ECO:0000256" key="2">
    <source>
        <dbReference type="ARBA" id="ARBA00011322"/>
    </source>
</evidence>
<feature type="coiled-coil region" evidence="4">
    <location>
        <begin position="291"/>
        <end position="328"/>
    </location>
</feature>
<feature type="coiled-coil region" evidence="4">
    <location>
        <begin position="439"/>
        <end position="572"/>
    </location>
</feature>
<evidence type="ECO:0000313" key="6">
    <source>
        <dbReference type="EMBL" id="CUO14654.1"/>
    </source>
</evidence>
<gene>
    <name evidence="6" type="primary">sbcC</name>
    <name evidence="6" type="ORF">ERS852470_01554</name>
</gene>
<comment type="similarity">
    <text evidence="1">Belongs to the SMC family. SbcC subfamily.</text>
</comment>
<evidence type="ECO:0000256" key="3">
    <source>
        <dbReference type="ARBA" id="ARBA00013368"/>
    </source>
</evidence>
<dbReference type="OrthoDB" id="9795626at2"/>
<feature type="coiled-coil region" evidence="4">
    <location>
        <begin position="597"/>
        <end position="1001"/>
    </location>
</feature>
<accession>A0A174CNF0</accession>
<dbReference type="PANTHER" id="PTHR32114:SF2">
    <property type="entry name" value="ABC TRANSPORTER ABCH.3"/>
    <property type="match status" value="1"/>
</dbReference>
<organism evidence="6 7">
    <name type="scientific">Clostridium disporicum</name>
    <dbReference type="NCBI Taxonomy" id="84024"/>
    <lineage>
        <taxon>Bacteria</taxon>
        <taxon>Bacillati</taxon>
        <taxon>Bacillota</taxon>
        <taxon>Clostridia</taxon>
        <taxon>Eubacteriales</taxon>
        <taxon>Clostridiaceae</taxon>
        <taxon>Clostridium</taxon>
    </lineage>
</organism>
<evidence type="ECO:0000259" key="5">
    <source>
        <dbReference type="Pfam" id="PF13476"/>
    </source>
</evidence>
<sequence length="1163" mass="134736">MRPIKLKIKGLNSFIEEQTIDFEKLTDRGLFGIFGPTGSGKSTVLDGITLALYGDVSRKSSNYINTNCDRLNVSFEFQISGAETKRYLVNREFKRDKKSGNPVSGKCKIVDITNGEEVLADKVKTVTDKCKEVIGLSLEDFTRTVVLPQGKFSEFLKLEGKPRREMLERLFNLGEYGDKLSSKLSKQITKERTENSVLLGQLMGYEDISEEKKREKEEELRISIDNLNKANEELKILDKDFKENAELWEMQLEVNDYKGKEKILVEKASEINSFKEKVKTAEGANKVKPYLVAYEETLKNIRSTEKELSELKVKCEELKVKKISLEEEWNKAREIKDTKLPEYKIQEEKIKDAIEDKKVLIALESEIKDINDKVELLNKKKKENEDKLTDSENRLKKGNDLLKEKEEYRDTLNINSELKQDVLQGVVITRDYNSFLKSIDDCKEKIDNIKIELKKSLKEKELLIAEVNNKNNLLKNSENNLEELIKDCPGNQNDLFDMQEKYSELKGKLDIYNRDKEDIKRSNNLINESEEYLKPKKEEYINLESEIKKLKLNILEIERENLAHKLREELKSGDICPVCGSIEHYKENIKHIEIKDISSLEENIDLKEKQFNNLSDSIKDMEAKINLAKEKIEEGKATINNLGEEFNEELVISMQNRVNDLRLKLNEYNNKKEELEKIIKSLREEFNILNVNFTKLETKISSDESLIKSLEEENKNKELKLKEIESELNALKEKTKVEDFIVKNEEINKVEKEREDVEKTIKSYRNRLEELSKNKEEAIKNLNDTNQDLAKINTALEEKNKVREESLIKIKTKVEDIDNIEEILKNIQREIKIIEDNYIVAEKKKVEANNYYEECNSKFISIVSRSEELYKRKESEKEKLDKVLKEEHFLNIDEVKENILDKSKIEALKNEIDNYSNSLAKIKGAIESISKKIGDRELTEEQWNTIQREKEEKEIKVKELSEIKIKVQEELKIIEEKMLELKDLLKQKEELDHKLALLNDLDKLFKGKKFVEFVAATRLKYVSLEASRKLKEITNGNYGLEVDEDGRFIIRDYKNGGAERDASTLSGGETFLASLALALALSAEIQLKGTAPLELFFLDEGFGTLDDNLLEVVMSSLERIHNDRLKVGIISHVESIKNRVPVKLLITPAEAGMGGSKVKIERS</sequence>
<dbReference type="Proteomes" id="UP000095558">
    <property type="component" value="Unassembled WGS sequence"/>
</dbReference>
<evidence type="ECO:0000256" key="1">
    <source>
        <dbReference type="ARBA" id="ARBA00006930"/>
    </source>
</evidence>
<name>A0A174CNF0_9CLOT</name>
<dbReference type="AlphaFoldDB" id="A0A174CNF0"/>
<dbReference type="SUPFAM" id="SSF52540">
    <property type="entry name" value="P-loop containing nucleoside triphosphate hydrolases"/>
    <property type="match status" value="1"/>
</dbReference>
<keyword evidence="4" id="KW-0175">Coiled coil</keyword>
<feature type="coiled-coil region" evidence="4">
    <location>
        <begin position="210"/>
        <end position="244"/>
    </location>
</feature>
<comment type="subunit">
    <text evidence="2">Heterodimer of SbcC and SbcD.</text>
</comment>
<feature type="domain" description="Rad50/SbcC-type AAA" evidence="5">
    <location>
        <begin position="5"/>
        <end position="266"/>
    </location>
</feature>
<dbReference type="EMBL" id="CYZV01000015">
    <property type="protein sequence ID" value="CUO14654.1"/>
    <property type="molecule type" value="Genomic_DNA"/>
</dbReference>
<dbReference type="Gene3D" id="3.40.50.300">
    <property type="entry name" value="P-loop containing nucleotide triphosphate hydrolases"/>
    <property type="match status" value="2"/>
</dbReference>
<dbReference type="Pfam" id="PF13558">
    <property type="entry name" value="SbcC_Walker_B"/>
    <property type="match status" value="1"/>
</dbReference>
<dbReference type="PANTHER" id="PTHR32114">
    <property type="entry name" value="ABC TRANSPORTER ABCH.3"/>
    <property type="match status" value="1"/>
</dbReference>
<dbReference type="Gene3D" id="1.10.287.1490">
    <property type="match status" value="1"/>
</dbReference>
<feature type="coiled-coil region" evidence="4">
    <location>
        <begin position="360"/>
        <end position="394"/>
    </location>
</feature>
<keyword evidence="6" id="KW-0269">Exonuclease</keyword>
<keyword evidence="6" id="KW-0540">Nuclease</keyword>
<evidence type="ECO:0000256" key="4">
    <source>
        <dbReference type="SAM" id="Coils"/>
    </source>
</evidence>
<keyword evidence="6" id="KW-0378">Hydrolase</keyword>